<evidence type="ECO:0000313" key="2">
    <source>
        <dbReference type="Proteomes" id="UP001064048"/>
    </source>
</evidence>
<gene>
    <name evidence="1" type="ORF">MSG28_004347</name>
</gene>
<name>A0ACC0KIJ7_CHOFU</name>
<accession>A0ACC0KIJ7</accession>
<protein>
    <submittedName>
        <fullName evidence="1">Uncharacterized protein</fullName>
    </submittedName>
</protein>
<keyword evidence="2" id="KW-1185">Reference proteome</keyword>
<reference evidence="1 2" key="1">
    <citation type="journal article" date="2022" name="Genome Biol. Evol.">
        <title>The Spruce Budworm Genome: Reconstructing the Evolutionary History of Antifreeze Proteins.</title>
        <authorList>
            <person name="Beliveau C."/>
            <person name="Gagne P."/>
            <person name="Picq S."/>
            <person name="Vernygora O."/>
            <person name="Keeling C.I."/>
            <person name="Pinkney K."/>
            <person name="Doucet D."/>
            <person name="Wen F."/>
            <person name="Johnston J.S."/>
            <person name="Maaroufi H."/>
            <person name="Boyle B."/>
            <person name="Laroche J."/>
            <person name="Dewar K."/>
            <person name="Juretic N."/>
            <person name="Blackburn G."/>
            <person name="Nisole A."/>
            <person name="Brunet B."/>
            <person name="Brandao M."/>
            <person name="Lumley L."/>
            <person name="Duan J."/>
            <person name="Quan G."/>
            <person name="Lucarotti C.J."/>
            <person name="Roe A.D."/>
            <person name="Sperling F.A.H."/>
            <person name="Levesque R.C."/>
            <person name="Cusson M."/>
        </authorList>
    </citation>
    <scope>NUCLEOTIDE SEQUENCE [LARGE SCALE GENOMIC DNA]</scope>
    <source>
        <strain evidence="1">Glfc:IPQL:Cfum</strain>
    </source>
</reference>
<dbReference type="Proteomes" id="UP001064048">
    <property type="component" value="Chromosome 6"/>
</dbReference>
<proteinExistence type="predicted"/>
<evidence type="ECO:0000313" key="1">
    <source>
        <dbReference type="EMBL" id="KAI8436308.1"/>
    </source>
</evidence>
<sequence>MHRIVHFDLKGAPLQVQYFEKIQLVQTIGHLEFVLKHPAYHSLRELPRSPAVLCPSKPEALQLVKMMLEQVLDVQLDAAFVHIGADEHINLGS</sequence>
<comment type="caution">
    <text evidence="1">The sequence shown here is derived from an EMBL/GenBank/DDBJ whole genome shotgun (WGS) entry which is preliminary data.</text>
</comment>
<organism evidence="1 2">
    <name type="scientific">Choristoneura fumiferana</name>
    <name type="common">Spruce budworm moth</name>
    <name type="synonym">Archips fumiferana</name>
    <dbReference type="NCBI Taxonomy" id="7141"/>
    <lineage>
        <taxon>Eukaryota</taxon>
        <taxon>Metazoa</taxon>
        <taxon>Ecdysozoa</taxon>
        <taxon>Arthropoda</taxon>
        <taxon>Hexapoda</taxon>
        <taxon>Insecta</taxon>
        <taxon>Pterygota</taxon>
        <taxon>Neoptera</taxon>
        <taxon>Endopterygota</taxon>
        <taxon>Lepidoptera</taxon>
        <taxon>Glossata</taxon>
        <taxon>Ditrysia</taxon>
        <taxon>Tortricoidea</taxon>
        <taxon>Tortricidae</taxon>
        <taxon>Tortricinae</taxon>
        <taxon>Choristoneura</taxon>
    </lineage>
</organism>
<dbReference type="EMBL" id="CM046106">
    <property type="protein sequence ID" value="KAI8436308.1"/>
    <property type="molecule type" value="Genomic_DNA"/>
</dbReference>